<sequence length="360" mass="41078">MASSGNKRVTLHHEVVTLTLEQYPEPVDVHASSEAAVWEGPLFIVGMPRSGTKLLRGLLSNHPRLRVLAAETDFLPFMDTWVQRHGKPTTAEAFERFASDMSRANHYFNFRPAGRGPFRWQDWRSACNGNFGVSGLFEGFARYELDVRRGSGVIWADKSPAYIRHIPLLLKHFPTARIVHIVRDVRDHCVSMRKAWGKDIRRSAWRWGNDVLTAHRQCSNMPERCLELKFEELLQDPEAQLRRICMFLDLEFFAGLAVLSQSVEQRGFAAGRNEIVRDNFSKFETRLTPRELLAIESLAWQTMQALGYKPVRAEQQATLSPFMQQLLKLKDGVHLVASGMSRRGVAAAVRFHATHRRMAG</sequence>
<dbReference type="SUPFAM" id="SSF52540">
    <property type="entry name" value="P-loop containing nucleoside triphosphate hydrolases"/>
    <property type="match status" value="1"/>
</dbReference>
<reference evidence="2 3" key="1">
    <citation type="journal article" date="2021" name="Int. J. Syst. Evol. Microbiol.">
        <title>Steroidobacter gossypii sp. nov., isolated from soil of cotton cropping field.</title>
        <authorList>
            <person name="Huang R."/>
            <person name="Yang S."/>
            <person name="Zhen C."/>
            <person name="Liu W."/>
        </authorList>
    </citation>
    <scope>NUCLEOTIDE SEQUENCE [LARGE SCALE GENOMIC DNA]</scope>
    <source>
        <strain evidence="2 3">S1-65</strain>
    </source>
</reference>
<keyword evidence="3" id="KW-1185">Reference proteome</keyword>
<proteinExistence type="predicted"/>
<dbReference type="PANTHER" id="PTHR12788">
    <property type="entry name" value="PROTEIN-TYROSINE SULFOTRANSFERASE 2"/>
    <property type="match status" value="1"/>
</dbReference>
<evidence type="ECO:0000256" key="1">
    <source>
        <dbReference type="ARBA" id="ARBA00022679"/>
    </source>
</evidence>
<protein>
    <submittedName>
        <fullName evidence="2">Sulfotransferase</fullName>
    </submittedName>
</protein>
<dbReference type="Gene3D" id="3.40.50.300">
    <property type="entry name" value="P-loop containing nucleotide triphosphate hydrolases"/>
    <property type="match status" value="1"/>
</dbReference>
<dbReference type="Proteomes" id="UP000661077">
    <property type="component" value="Unassembled WGS sequence"/>
</dbReference>
<evidence type="ECO:0000313" key="3">
    <source>
        <dbReference type="Proteomes" id="UP000661077"/>
    </source>
</evidence>
<dbReference type="EMBL" id="JAEVLS010000006">
    <property type="protein sequence ID" value="MBM0108006.1"/>
    <property type="molecule type" value="Genomic_DNA"/>
</dbReference>
<keyword evidence="1" id="KW-0808">Transferase</keyword>
<organism evidence="2 3">
    <name type="scientific">Steroidobacter gossypii</name>
    <dbReference type="NCBI Taxonomy" id="2805490"/>
    <lineage>
        <taxon>Bacteria</taxon>
        <taxon>Pseudomonadati</taxon>
        <taxon>Pseudomonadota</taxon>
        <taxon>Gammaproteobacteria</taxon>
        <taxon>Steroidobacterales</taxon>
        <taxon>Steroidobacteraceae</taxon>
        <taxon>Steroidobacter</taxon>
    </lineage>
</organism>
<accession>A0ABS1X456</accession>
<comment type="caution">
    <text evidence="2">The sequence shown here is derived from an EMBL/GenBank/DDBJ whole genome shotgun (WGS) entry which is preliminary data.</text>
</comment>
<dbReference type="InterPro" id="IPR026634">
    <property type="entry name" value="TPST-like"/>
</dbReference>
<dbReference type="InterPro" id="IPR027417">
    <property type="entry name" value="P-loop_NTPase"/>
</dbReference>
<name>A0ABS1X456_9GAMM</name>
<gene>
    <name evidence="2" type="ORF">JM946_25020</name>
</gene>
<evidence type="ECO:0000313" key="2">
    <source>
        <dbReference type="EMBL" id="MBM0108006.1"/>
    </source>
</evidence>
<dbReference type="Pfam" id="PF13469">
    <property type="entry name" value="Sulfotransfer_3"/>
    <property type="match status" value="1"/>
</dbReference>
<dbReference type="PANTHER" id="PTHR12788:SF10">
    <property type="entry name" value="PROTEIN-TYROSINE SULFOTRANSFERASE"/>
    <property type="match status" value="1"/>
</dbReference>